<feature type="region of interest" description="Disordered" evidence="1">
    <location>
        <begin position="26"/>
        <end position="46"/>
    </location>
</feature>
<name>A0A0S7EXM0_9TELE</name>
<evidence type="ECO:0000256" key="1">
    <source>
        <dbReference type="SAM" id="MobiDB-lite"/>
    </source>
</evidence>
<feature type="region of interest" description="Disordered" evidence="1">
    <location>
        <begin position="160"/>
        <end position="180"/>
    </location>
</feature>
<dbReference type="AlphaFoldDB" id="A0A0S7EXM0"/>
<organism evidence="2">
    <name type="scientific">Poeciliopsis prolifica</name>
    <name type="common">blackstripe livebearer</name>
    <dbReference type="NCBI Taxonomy" id="188132"/>
    <lineage>
        <taxon>Eukaryota</taxon>
        <taxon>Metazoa</taxon>
        <taxon>Chordata</taxon>
        <taxon>Craniata</taxon>
        <taxon>Vertebrata</taxon>
        <taxon>Euteleostomi</taxon>
        <taxon>Actinopterygii</taxon>
        <taxon>Neopterygii</taxon>
        <taxon>Teleostei</taxon>
        <taxon>Neoteleostei</taxon>
        <taxon>Acanthomorphata</taxon>
        <taxon>Ovalentaria</taxon>
        <taxon>Atherinomorphae</taxon>
        <taxon>Cyprinodontiformes</taxon>
        <taxon>Poeciliidae</taxon>
        <taxon>Poeciliinae</taxon>
        <taxon>Poeciliopsis</taxon>
    </lineage>
</organism>
<accession>A0A0S7EXM0</accession>
<feature type="region of interest" description="Disordered" evidence="1">
    <location>
        <begin position="258"/>
        <end position="283"/>
    </location>
</feature>
<dbReference type="EMBL" id="GBYX01471824">
    <property type="protein sequence ID" value="JAO09830.1"/>
    <property type="molecule type" value="Transcribed_RNA"/>
</dbReference>
<reference evidence="2" key="1">
    <citation type="submission" date="2014-12" db="EMBL/GenBank/DDBJ databases">
        <title>Parallel Evolution in Life History Adaptation Evident in the Tissue-Specific Poeciliopsis prolifica transcriptome.</title>
        <authorList>
            <person name="Jue N.K."/>
            <person name="Foley R.J."/>
            <person name="Obergfell C."/>
            <person name="Reznick D.N."/>
            <person name="O'Neill R.J."/>
            <person name="O'Neill M.J."/>
        </authorList>
    </citation>
    <scope>NUCLEOTIDE SEQUENCE</scope>
</reference>
<proteinExistence type="predicted"/>
<evidence type="ECO:0000313" key="2">
    <source>
        <dbReference type="EMBL" id="JAO09830.1"/>
    </source>
</evidence>
<sequence length="283" mass="30873">MSLNFLSFVNTMLNTFMFLTPSSDYSSAETKPAARPQVTSTESSASLSSLSQEPFLVQQPIEALQMQDITLLIKPANTEACPEQGTVNPSTKDLKAIISTTKEPSTTSVTFMEQPMEVTLHQTSSMDVMKASFLETAPKQPNKEKNEGVFHMNLAETVKPSTSNRSEEMNSPLDNKPNVLFPGLSLEEKPVKTAVERLAEMVSSPSHSSPLARGMPLRDPPQTQILPTLSDHSSIIPTTNLIPFTPKIGMGKPAITKRKFSPGRPRVKQGAWSPHSSVCSPFS</sequence>
<protein>
    <submittedName>
        <fullName evidence="2">MLL3</fullName>
    </submittedName>
</protein>
<feature type="non-terminal residue" evidence="2">
    <location>
        <position position="283"/>
    </location>
</feature>
<gene>
    <name evidence="2" type="primary">MLL3</name>
</gene>
<feature type="compositionally biased region" description="Polar residues" evidence="1">
    <location>
        <begin position="274"/>
        <end position="283"/>
    </location>
</feature>
<feature type="compositionally biased region" description="Basic residues" evidence="1">
    <location>
        <begin position="258"/>
        <end position="267"/>
    </location>
</feature>